<evidence type="ECO:0000313" key="9">
    <source>
        <dbReference type="Proteomes" id="UP000035704"/>
    </source>
</evidence>
<reference evidence="8 9" key="1">
    <citation type="submission" date="2014-10" db="EMBL/GenBank/DDBJ databases">
        <title>Genome sequence of Clostridium aceticum DSM 1496.</title>
        <authorList>
            <person name="Poehlein A."/>
            <person name="Schiel-Bengelsdorf B."/>
            <person name="Gottschalk G."/>
            <person name="Duerre P."/>
            <person name="Daniel R."/>
        </authorList>
    </citation>
    <scope>NUCLEOTIDE SEQUENCE [LARGE SCALE GENOMIC DNA]</scope>
    <source>
        <strain evidence="8 9">DSM 1496</strain>
    </source>
</reference>
<accession>A0A0D8IAX1</accession>
<dbReference type="Proteomes" id="UP000035704">
    <property type="component" value="Chromosome"/>
</dbReference>
<dbReference type="GO" id="GO:0005886">
    <property type="term" value="C:plasma membrane"/>
    <property type="evidence" value="ECO:0007669"/>
    <property type="project" value="UniProtKB-SubCell"/>
</dbReference>
<name>A0A0D8IAX1_9CLOT</name>
<dbReference type="PANTHER" id="PTHR34702">
    <property type="entry name" value="NA(+)/H(+) ANTIPORTER SUBUNIT F1"/>
    <property type="match status" value="1"/>
</dbReference>
<proteinExistence type="inferred from homology"/>
<evidence type="ECO:0000256" key="5">
    <source>
        <dbReference type="ARBA" id="ARBA00022692"/>
    </source>
</evidence>
<dbReference type="RefSeq" id="WP_044824541.1">
    <property type="nucleotide sequence ID" value="NZ_CP009687.1"/>
</dbReference>
<dbReference type="Pfam" id="PF04066">
    <property type="entry name" value="MrpF_PhaF"/>
    <property type="match status" value="1"/>
</dbReference>
<protein>
    <submittedName>
        <fullName evidence="8">Multisubunit sodium/proton antiporter, MrpF subunit</fullName>
    </submittedName>
</protein>
<keyword evidence="3" id="KW-0813">Transport</keyword>
<dbReference type="EMBL" id="CP009687">
    <property type="protein sequence ID" value="AKL96418.1"/>
    <property type="molecule type" value="Genomic_DNA"/>
</dbReference>
<dbReference type="InterPro" id="IPR007208">
    <property type="entry name" value="MrpF/PhaF-like"/>
</dbReference>
<evidence type="ECO:0000256" key="4">
    <source>
        <dbReference type="ARBA" id="ARBA00022475"/>
    </source>
</evidence>
<evidence type="ECO:0000256" key="3">
    <source>
        <dbReference type="ARBA" id="ARBA00022448"/>
    </source>
</evidence>
<dbReference type="GO" id="GO:0015385">
    <property type="term" value="F:sodium:proton antiporter activity"/>
    <property type="evidence" value="ECO:0007669"/>
    <property type="project" value="TreeGrafter"/>
</dbReference>
<dbReference type="PANTHER" id="PTHR34702:SF1">
    <property type="entry name" value="NA(+)_H(+) ANTIPORTER SUBUNIT F"/>
    <property type="match status" value="1"/>
</dbReference>
<evidence type="ECO:0000256" key="1">
    <source>
        <dbReference type="ARBA" id="ARBA00004651"/>
    </source>
</evidence>
<comment type="subcellular location">
    <subcellularLocation>
        <location evidence="1">Cell membrane</location>
        <topology evidence="1">Multi-pass membrane protein</topology>
    </subcellularLocation>
</comment>
<sequence>MFIKYTMLILTILGLASALRAILGPTIWDRLIGLSLVSSKITMLIILYAILTEQSYIIDTAMVYVLLGFISMIYTARFIQEKGRV</sequence>
<dbReference type="PATRIC" id="fig|84022.5.peg.3899"/>
<comment type="similarity">
    <text evidence="2">Belongs to the CPA3 antiporters (TC 2.A.63) subunit F family.</text>
</comment>
<organism evidence="8 9">
    <name type="scientific">Clostridium aceticum</name>
    <dbReference type="NCBI Taxonomy" id="84022"/>
    <lineage>
        <taxon>Bacteria</taxon>
        <taxon>Bacillati</taxon>
        <taxon>Bacillota</taxon>
        <taxon>Clostridia</taxon>
        <taxon>Eubacteriales</taxon>
        <taxon>Clostridiaceae</taxon>
        <taxon>Clostridium</taxon>
    </lineage>
</organism>
<evidence type="ECO:0000256" key="7">
    <source>
        <dbReference type="ARBA" id="ARBA00023136"/>
    </source>
</evidence>
<keyword evidence="6" id="KW-1133">Transmembrane helix</keyword>
<dbReference type="STRING" id="84022.CACET_c29740"/>
<dbReference type="AlphaFoldDB" id="A0A0D8IAX1"/>
<evidence type="ECO:0000256" key="6">
    <source>
        <dbReference type="ARBA" id="ARBA00022989"/>
    </source>
</evidence>
<keyword evidence="5" id="KW-0812">Transmembrane</keyword>
<dbReference type="OrthoDB" id="9799958at2"/>
<evidence type="ECO:0000313" key="8">
    <source>
        <dbReference type="EMBL" id="AKL96418.1"/>
    </source>
</evidence>
<evidence type="ECO:0000256" key="2">
    <source>
        <dbReference type="ARBA" id="ARBA00009212"/>
    </source>
</evidence>
<keyword evidence="9" id="KW-1185">Reference proteome</keyword>
<keyword evidence="7" id="KW-0472">Membrane</keyword>
<keyword evidence="4" id="KW-1003">Cell membrane</keyword>
<gene>
    <name evidence="8" type="primary">mrpF</name>
    <name evidence="8" type="ORF">CACET_c29740</name>
</gene>
<dbReference type="KEGG" id="cace:CACET_c29740"/>